<keyword evidence="4" id="KW-1185">Reference proteome</keyword>
<dbReference type="Proteomes" id="UP000599009">
    <property type="component" value="Unassembled WGS sequence"/>
</dbReference>
<comment type="caution">
    <text evidence="3">The sequence shown here is derived from an EMBL/GenBank/DDBJ whole genome shotgun (WGS) entry which is preliminary data.</text>
</comment>
<reference evidence="4" key="1">
    <citation type="journal article" date="2019" name="Int. J. Syst. Evol. Microbiol.">
        <title>The Global Catalogue of Microorganisms (GCM) 10K type strain sequencing project: providing services to taxonomists for standard genome sequencing and annotation.</title>
        <authorList>
            <consortium name="The Broad Institute Genomics Platform"/>
            <consortium name="The Broad Institute Genome Sequencing Center for Infectious Disease"/>
            <person name="Wu L."/>
            <person name="Ma J."/>
        </authorList>
    </citation>
    <scope>NUCLEOTIDE SEQUENCE [LARGE SCALE GENOMIC DNA]</scope>
    <source>
        <strain evidence="4">CGMCC 1.8985</strain>
    </source>
</reference>
<organism evidence="3 4">
    <name type="scientific">Luteimonas terricola</name>
    <dbReference type="NCBI Taxonomy" id="645597"/>
    <lineage>
        <taxon>Bacteria</taxon>
        <taxon>Pseudomonadati</taxon>
        <taxon>Pseudomonadota</taxon>
        <taxon>Gammaproteobacteria</taxon>
        <taxon>Lysobacterales</taxon>
        <taxon>Lysobacteraceae</taxon>
        <taxon>Luteimonas</taxon>
    </lineage>
</organism>
<accession>A0ABQ2ELR8</accession>
<comment type="similarity">
    <text evidence="1">Belongs to the barstar family.</text>
</comment>
<dbReference type="InterPro" id="IPR035905">
    <property type="entry name" value="Barstar-like_sf"/>
</dbReference>
<gene>
    <name evidence="3" type="ORF">GCM10011394_27230</name>
</gene>
<dbReference type="InterPro" id="IPR000468">
    <property type="entry name" value="Barstar"/>
</dbReference>
<dbReference type="EMBL" id="BMME01000002">
    <property type="protein sequence ID" value="GGK16565.1"/>
    <property type="molecule type" value="Genomic_DNA"/>
</dbReference>
<evidence type="ECO:0000313" key="3">
    <source>
        <dbReference type="EMBL" id="GGK16565.1"/>
    </source>
</evidence>
<proteinExistence type="inferred from homology"/>
<feature type="domain" description="Barstar (barnase inhibitor)" evidence="2">
    <location>
        <begin position="40"/>
        <end position="133"/>
    </location>
</feature>
<dbReference type="RefSeq" id="WP_132987152.1">
    <property type="nucleotide sequence ID" value="NZ_BMME01000002.1"/>
</dbReference>
<dbReference type="Gene3D" id="3.30.370.10">
    <property type="entry name" value="Barstar-like"/>
    <property type="match status" value="1"/>
</dbReference>
<dbReference type="SUPFAM" id="SSF52038">
    <property type="entry name" value="Barstar-related"/>
    <property type="match status" value="1"/>
</dbReference>
<sequence length="140" mass="14633">MTDIELGALLADASQAAAYFVDIHDRAALVEAANALDFTVAAANLAAADDKDALLEQIAEALQFPATFGGNWDALVDSLGDLSWLPAPGYVLLLDHCTDLRDAAPDDFATLLDILDEAASAHARAGVPFWALLPVTSPDA</sequence>
<evidence type="ECO:0000256" key="1">
    <source>
        <dbReference type="ARBA" id="ARBA00006845"/>
    </source>
</evidence>
<evidence type="ECO:0000259" key="2">
    <source>
        <dbReference type="Pfam" id="PF01337"/>
    </source>
</evidence>
<protein>
    <recommendedName>
        <fullName evidence="2">Barstar (barnase inhibitor) domain-containing protein</fullName>
    </recommendedName>
</protein>
<dbReference type="Pfam" id="PF01337">
    <property type="entry name" value="Barstar"/>
    <property type="match status" value="1"/>
</dbReference>
<evidence type="ECO:0000313" key="4">
    <source>
        <dbReference type="Proteomes" id="UP000599009"/>
    </source>
</evidence>
<name>A0ABQ2ELR8_9GAMM</name>